<dbReference type="EMBL" id="JAABOQ010000001">
    <property type="protein sequence ID" value="NER16082.1"/>
    <property type="molecule type" value="Genomic_DNA"/>
</dbReference>
<evidence type="ECO:0000313" key="8">
    <source>
        <dbReference type="Proteomes" id="UP000474296"/>
    </source>
</evidence>
<comment type="subcellular location">
    <subcellularLocation>
        <location evidence="1">Cell membrane</location>
        <topology evidence="1">Multi-pass membrane protein</topology>
    </subcellularLocation>
</comment>
<proteinExistence type="predicted"/>
<dbReference type="Proteomes" id="UP000474296">
    <property type="component" value="Unassembled WGS sequence"/>
</dbReference>
<evidence type="ECO:0000313" key="7">
    <source>
        <dbReference type="EMBL" id="NER16082.1"/>
    </source>
</evidence>
<organism evidence="7 8">
    <name type="scientific">Spongiivirga citrea</name>
    <dbReference type="NCBI Taxonomy" id="1481457"/>
    <lineage>
        <taxon>Bacteria</taxon>
        <taxon>Pseudomonadati</taxon>
        <taxon>Bacteroidota</taxon>
        <taxon>Flavobacteriia</taxon>
        <taxon>Flavobacteriales</taxon>
        <taxon>Flavobacteriaceae</taxon>
        <taxon>Spongiivirga</taxon>
    </lineage>
</organism>
<feature type="transmembrane region" description="Helical" evidence="6">
    <location>
        <begin position="154"/>
        <end position="176"/>
    </location>
</feature>
<dbReference type="Pfam" id="PF01810">
    <property type="entry name" value="LysE"/>
    <property type="match status" value="1"/>
</dbReference>
<evidence type="ECO:0000256" key="4">
    <source>
        <dbReference type="ARBA" id="ARBA00022989"/>
    </source>
</evidence>
<name>A0A6M0CF79_9FLAO</name>
<keyword evidence="3 6" id="KW-0812">Transmembrane</keyword>
<evidence type="ECO:0000256" key="1">
    <source>
        <dbReference type="ARBA" id="ARBA00004651"/>
    </source>
</evidence>
<keyword evidence="4 6" id="KW-1133">Transmembrane helix</keyword>
<dbReference type="AlphaFoldDB" id="A0A6M0CF79"/>
<comment type="caution">
    <text evidence="7">The sequence shown here is derived from an EMBL/GenBank/DDBJ whole genome shotgun (WGS) entry which is preliminary data.</text>
</comment>
<gene>
    <name evidence="7" type="ORF">GWK10_02615</name>
</gene>
<feature type="transmembrane region" description="Helical" evidence="6">
    <location>
        <begin position="6"/>
        <end position="28"/>
    </location>
</feature>
<feature type="transmembrane region" description="Helical" evidence="6">
    <location>
        <begin position="40"/>
        <end position="61"/>
    </location>
</feature>
<reference evidence="7 8" key="1">
    <citation type="submission" date="2020-01" db="EMBL/GenBank/DDBJ databases">
        <title>Spongiivirga citrea KCTC 32990T.</title>
        <authorList>
            <person name="Wang G."/>
        </authorList>
    </citation>
    <scope>NUCLEOTIDE SEQUENCE [LARGE SCALE GENOMIC DNA]</scope>
    <source>
        <strain evidence="7 8">KCTC 32990</strain>
    </source>
</reference>
<keyword evidence="5 6" id="KW-0472">Membrane</keyword>
<feature type="transmembrane region" description="Helical" evidence="6">
    <location>
        <begin position="73"/>
        <end position="92"/>
    </location>
</feature>
<keyword evidence="2" id="KW-1003">Cell membrane</keyword>
<sequence length="216" mass="24587">MTIITYLFLGFITAIIGALPLGTTNVAVINTTIKENIQSALKIVYTAALAELILVLIALNFNMQIENFVDMNIWIQYGIAVLLLLVGIILILGRKECVKDENEECIIIKKRRFQISKQTLGFILGLVNPTVLIYWILVISFLNNRMIYFDVNVGYTLLILFIIGVFSGKVITLYGYGKFSHMLKVRMKNITTRINRVIGVLLVCISIFQFTKLFYY</sequence>
<dbReference type="GO" id="GO:0005886">
    <property type="term" value="C:plasma membrane"/>
    <property type="evidence" value="ECO:0007669"/>
    <property type="project" value="UniProtKB-SubCell"/>
</dbReference>
<dbReference type="RefSeq" id="WP_164029335.1">
    <property type="nucleotide sequence ID" value="NZ_JAABOQ010000001.1"/>
</dbReference>
<accession>A0A6M0CF79</accession>
<protein>
    <submittedName>
        <fullName evidence="7">LysE family transporter</fullName>
    </submittedName>
</protein>
<feature type="transmembrane region" description="Helical" evidence="6">
    <location>
        <begin position="119"/>
        <end position="142"/>
    </location>
</feature>
<dbReference type="InterPro" id="IPR001123">
    <property type="entry name" value="LeuE-type"/>
</dbReference>
<evidence type="ECO:0000256" key="2">
    <source>
        <dbReference type="ARBA" id="ARBA00022475"/>
    </source>
</evidence>
<feature type="transmembrane region" description="Helical" evidence="6">
    <location>
        <begin position="197"/>
        <end position="215"/>
    </location>
</feature>
<evidence type="ECO:0000256" key="5">
    <source>
        <dbReference type="ARBA" id="ARBA00023136"/>
    </source>
</evidence>
<dbReference type="GO" id="GO:0006865">
    <property type="term" value="P:amino acid transport"/>
    <property type="evidence" value="ECO:0007669"/>
    <property type="project" value="InterPro"/>
</dbReference>
<evidence type="ECO:0000256" key="3">
    <source>
        <dbReference type="ARBA" id="ARBA00022692"/>
    </source>
</evidence>
<evidence type="ECO:0000256" key="6">
    <source>
        <dbReference type="SAM" id="Phobius"/>
    </source>
</evidence>
<keyword evidence="8" id="KW-1185">Reference proteome</keyword>